<reference evidence="5 7" key="2">
    <citation type="submission" date="2020-07" db="EMBL/GenBank/DDBJ databases">
        <title>Sequencing the genomes of 1000 actinobacteria strains.</title>
        <authorList>
            <person name="Klenk H.-P."/>
        </authorList>
    </citation>
    <scope>NUCLEOTIDE SEQUENCE [LARGE SCALE GENOMIC DNA]</scope>
    <source>
        <strain evidence="5 7">DSM 10309</strain>
    </source>
</reference>
<dbReference type="InterPro" id="IPR045582">
    <property type="entry name" value="Trehalase-like_N"/>
</dbReference>
<dbReference type="EMBL" id="BJUV01000009">
    <property type="protein sequence ID" value="GEK82939.1"/>
    <property type="molecule type" value="Genomic_DNA"/>
</dbReference>
<protein>
    <submittedName>
        <fullName evidence="5">GH15 family glucan-1,4-alpha-glucosidase</fullName>
    </submittedName>
    <submittedName>
        <fullName evidence="4">Glycosyl hydrolase</fullName>
    </submittedName>
</protein>
<keyword evidence="4" id="KW-0378">Hydrolase</keyword>
<evidence type="ECO:0000259" key="3">
    <source>
        <dbReference type="Pfam" id="PF19291"/>
    </source>
</evidence>
<dbReference type="GO" id="GO:0004553">
    <property type="term" value="F:hydrolase activity, hydrolyzing O-glycosyl compounds"/>
    <property type="evidence" value="ECO:0007669"/>
    <property type="project" value="UniProtKB-ARBA"/>
</dbReference>
<dbReference type="Proteomes" id="UP000321154">
    <property type="component" value="Unassembled WGS sequence"/>
</dbReference>
<comment type="caution">
    <text evidence="5">The sequence shown here is derived from an EMBL/GenBank/DDBJ whole genome shotgun (WGS) entry which is preliminary data.</text>
</comment>
<evidence type="ECO:0000313" key="7">
    <source>
        <dbReference type="Proteomes" id="UP000522688"/>
    </source>
</evidence>
<sequence>MTDILDNPDDTQTPVDPGTAREAGAWHRPEPREDGYVALRSYGAIGDGRTVGLVARDGQIDWLPMPDLDSDPVFSGIVDAGRGGRIELRPVSDDFEVQREYVENTNVLVTRFRTATGVVQVTDALVTGVAGRLPWAELARRIEGLEGSVDMRWAVVPGNTFGTHPIRRVDTLHGPVLRAADINLALVGFEHGRLDSIEPGDGEAHGGPHRFWGEFSTHEGSRSLICLCGVDDEPLHLPDPHVVDRGIDRTVRNWQSWSDEFNWDGPWADAVQRSALALKLLIFSPTGAIAAAATAALPENFTGDKNWDYRFAWVRDLAYTVNALVRFGLREETQAAVSWLLSSLKANGHEMRIFLNLDGTVPDGTHETGSEGWRGIGPVYKGNPAGEQLQLGTYADILAIMSQYAADGNILDESTGDLLAGFADDACRRWQEKDSGMWELGDEQHYVSSKMGCWQAIDAALHLTEVGQMHPDPDDVEHWKKNRDLIVEWVAEHGWSEELGAYVMHPGSDKLDASVLLHAPSGFDRGERMSRTIDAIRRELGAGPLVFRYSEVDQEEGTFLACAFWLASALACVGRQGEAVELMDQLVVQPNDLGLMTEMISADNGEFLGNLPQGLSHLALVNAAITIDEMGREGTTDHLEGQ</sequence>
<dbReference type="SUPFAM" id="SSF48208">
    <property type="entry name" value="Six-hairpin glycosidases"/>
    <property type="match status" value="1"/>
</dbReference>
<evidence type="ECO:0000313" key="5">
    <source>
        <dbReference type="EMBL" id="MBA8813285.1"/>
    </source>
</evidence>
<evidence type="ECO:0000313" key="6">
    <source>
        <dbReference type="Proteomes" id="UP000321154"/>
    </source>
</evidence>
<feature type="region of interest" description="Disordered" evidence="1">
    <location>
        <begin position="1"/>
        <end position="26"/>
    </location>
</feature>
<gene>
    <name evidence="5" type="ORF">FB463_001534</name>
    <name evidence="4" type="ORF">FFA01_12480</name>
</gene>
<dbReference type="Gene3D" id="1.50.10.10">
    <property type="match status" value="1"/>
</dbReference>
<dbReference type="Proteomes" id="UP000522688">
    <property type="component" value="Unassembled WGS sequence"/>
</dbReference>
<keyword evidence="6" id="KW-1185">Reference proteome</keyword>
<dbReference type="InterPro" id="IPR012341">
    <property type="entry name" value="6hp_glycosidase-like_sf"/>
</dbReference>
<accession>A0A7W3PIC2</accession>
<reference evidence="4 6" key="1">
    <citation type="submission" date="2019-07" db="EMBL/GenBank/DDBJ databases">
        <title>Whole genome shotgun sequence of Frigoribacterium faeni NBRC 103066.</title>
        <authorList>
            <person name="Hosoyama A."/>
            <person name="Uohara A."/>
            <person name="Ohji S."/>
            <person name="Ichikawa N."/>
        </authorList>
    </citation>
    <scope>NUCLEOTIDE SEQUENCE [LARGE SCALE GENOMIC DNA]</scope>
    <source>
        <strain evidence="4 6">NBRC 103066</strain>
    </source>
</reference>
<dbReference type="PANTHER" id="PTHR31616:SF0">
    <property type="entry name" value="GLUCAN 1,4-ALPHA-GLUCOSIDASE"/>
    <property type="match status" value="1"/>
</dbReference>
<dbReference type="Pfam" id="PF19291">
    <property type="entry name" value="TREH_N"/>
    <property type="match status" value="1"/>
</dbReference>
<dbReference type="InterPro" id="IPR008928">
    <property type="entry name" value="6-hairpin_glycosidase_sf"/>
</dbReference>
<name>A0A7W3PIC2_9MICO</name>
<evidence type="ECO:0000313" key="4">
    <source>
        <dbReference type="EMBL" id="GEK82939.1"/>
    </source>
</evidence>
<dbReference type="PANTHER" id="PTHR31616">
    <property type="entry name" value="TREHALASE"/>
    <property type="match status" value="1"/>
</dbReference>
<dbReference type="InterPro" id="IPR011613">
    <property type="entry name" value="GH15-like"/>
</dbReference>
<evidence type="ECO:0000259" key="2">
    <source>
        <dbReference type="Pfam" id="PF00723"/>
    </source>
</evidence>
<organism evidence="5 7">
    <name type="scientific">Frigoribacterium faeni</name>
    <dbReference type="NCBI Taxonomy" id="145483"/>
    <lineage>
        <taxon>Bacteria</taxon>
        <taxon>Bacillati</taxon>
        <taxon>Actinomycetota</taxon>
        <taxon>Actinomycetes</taxon>
        <taxon>Micrococcales</taxon>
        <taxon>Microbacteriaceae</taxon>
        <taxon>Frigoribacterium</taxon>
    </lineage>
</organism>
<feature type="domain" description="Trehalase-like N-terminal" evidence="3">
    <location>
        <begin position="45"/>
        <end position="167"/>
    </location>
</feature>
<evidence type="ECO:0000256" key="1">
    <source>
        <dbReference type="SAM" id="MobiDB-lite"/>
    </source>
</evidence>
<dbReference type="EMBL" id="JACGWW010000002">
    <property type="protein sequence ID" value="MBA8813285.1"/>
    <property type="molecule type" value="Genomic_DNA"/>
</dbReference>
<proteinExistence type="predicted"/>
<dbReference type="Pfam" id="PF00723">
    <property type="entry name" value="Glyco_hydro_15"/>
    <property type="match status" value="1"/>
</dbReference>
<dbReference type="GO" id="GO:0005975">
    <property type="term" value="P:carbohydrate metabolic process"/>
    <property type="evidence" value="ECO:0007669"/>
    <property type="project" value="InterPro"/>
</dbReference>
<feature type="domain" description="GH15-like" evidence="2">
    <location>
        <begin position="268"/>
        <end position="624"/>
    </location>
</feature>
<dbReference type="AlphaFoldDB" id="A0A7W3PIC2"/>